<proteinExistence type="predicted"/>
<reference evidence="1 2" key="1">
    <citation type="submission" date="2019-02" db="EMBL/GenBank/DDBJ databases">
        <title>Apibacter muscae sp. nov.: a novel member of the house fly microbiota.</title>
        <authorList>
            <person name="Park R."/>
        </authorList>
    </citation>
    <scope>NUCLEOTIDE SEQUENCE [LARGE SCALE GENOMIC DNA]</scope>
    <source>
        <strain evidence="1 2">AL1</strain>
    </source>
</reference>
<evidence type="ECO:0000313" key="2">
    <source>
        <dbReference type="Proteomes" id="UP000319499"/>
    </source>
</evidence>
<evidence type="ECO:0000313" key="1">
    <source>
        <dbReference type="EMBL" id="TWP29901.1"/>
    </source>
</evidence>
<organism evidence="1 2">
    <name type="scientific">Apibacter muscae</name>
    <dbReference type="NCBI Taxonomy" id="2509004"/>
    <lineage>
        <taxon>Bacteria</taxon>
        <taxon>Pseudomonadati</taxon>
        <taxon>Bacteroidota</taxon>
        <taxon>Flavobacteriia</taxon>
        <taxon>Flavobacteriales</taxon>
        <taxon>Weeksellaceae</taxon>
        <taxon>Apibacter</taxon>
    </lineage>
</organism>
<accession>A0A563DIR5</accession>
<sequence length="118" mass="13519">MNREEKEYKVTENAKLDCSSEACYGRFLENPEDEFGFWVDNYPAVTEIHTLLSGFSFCAYTRETCNFSPVGTWKTSLIGIIMHTKTILSTGACLLCKQRITMTIKEFEQKGEGSYIKF</sequence>
<dbReference type="RefSeq" id="WP_146291716.1">
    <property type="nucleotide sequence ID" value="NZ_SELH01000013.1"/>
</dbReference>
<dbReference type="Proteomes" id="UP000319499">
    <property type="component" value="Unassembled WGS sequence"/>
</dbReference>
<comment type="caution">
    <text evidence="1">The sequence shown here is derived from an EMBL/GenBank/DDBJ whole genome shotgun (WGS) entry which is preliminary data.</text>
</comment>
<dbReference type="AlphaFoldDB" id="A0A563DIR5"/>
<gene>
    <name evidence="1" type="ORF">ETU09_02655</name>
</gene>
<dbReference type="OrthoDB" id="10012816at2"/>
<name>A0A563DIR5_9FLAO</name>
<keyword evidence="2" id="KW-1185">Reference proteome</keyword>
<protein>
    <submittedName>
        <fullName evidence="1">Uncharacterized protein</fullName>
    </submittedName>
</protein>
<dbReference type="EMBL" id="SELH01000013">
    <property type="protein sequence ID" value="TWP29901.1"/>
    <property type="molecule type" value="Genomic_DNA"/>
</dbReference>